<evidence type="ECO:0000313" key="4">
    <source>
        <dbReference type="Proteomes" id="UP000828390"/>
    </source>
</evidence>
<feature type="transmembrane region" description="Helical" evidence="2">
    <location>
        <begin position="76"/>
        <end position="101"/>
    </location>
</feature>
<reference evidence="3" key="2">
    <citation type="submission" date="2020-11" db="EMBL/GenBank/DDBJ databases">
        <authorList>
            <person name="McCartney M.A."/>
            <person name="Auch B."/>
            <person name="Kono T."/>
            <person name="Mallez S."/>
            <person name="Becker A."/>
            <person name="Gohl D.M."/>
            <person name="Silverstein K.A.T."/>
            <person name="Koren S."/>
            <person name="Bechman K.B."/>
            <person name="Herman A."/>
            <person name="Abrahante J.E."/>
            <person name="Garbe J."/>
        </authorList>
    </citation>
    <scope>NUCLEOTIDE SEQUENCE</scope>
    <source>
        <strain evidence="3">Duluth1</strain>
        <tissue evidence="3">Whole animal</tissue>
    </source>
</reference>
<feature type="compositionally biased region" description="Polar residues" evidence="1">
    <location>
        <begin position="132"/>
        <end position="143"/>
    </location>
</feature>
<feature type="compositionally biased region" description="Polar residues" evidence="1">
    <location>
        <begin position="14"/>
        <end position="31"/>
    </location>
</feature>
<name>A0A9D4MGC5_DREPO</name>
<accession>A0A9D4MGC5</accession>
<dbReference type="EMBL" id="JAIWYP010000002">
    <property type="protein sequence ID" value="KAH3875614.1"/>
    <property type="molecule type" value="Genomic_DNA"/>
</dbReference>
<sequence>MKSAKALPRYGSGHKSNGQTGSRTDSRTTPNNIPPPLAGDIYSYQVSMKSAKALPRYGSGHKSAYSKKHFFKIQRAITLFLTDGIQCHLACIILLCIYILIPSFNEIRQSTSKIWLRTQKCSTDGQPDGRTTPKQYPSASGGG</sequence>
<evidence type="ECO:0000256" key="1">
    <source>
        <dbReference type="SAM" id="MobiDB-lite"/>
    </source>
</evidence>
<evidence type="ECO:0000256" key="2">
    <source>
        <dbReference type="SAM" id="Phobius"/>
    </source>
</evidence>
<dbReference type="AlphaFoldDB" id="A0A9D4MGC5"/>
<organism evidence="3 4">
    <name type="scientific">Dreissena polymorpha</name>
    <name type="common">Zebra mussel</name>
    <name type="synonym">Mytilus polymorpha</name>
    <dbReference type="NCBI Taxonomy" id="45954"/>
    <lineage>
        <taxon>Eukaryota</taxon>
        <taxon>Metazoa</taxon>
        <taxon>Spiralia</taxon>
        <taxon>Lophotrochozoa</taxon>
        <taxon>Mollusca</taxon>
        <taxon>Bivalvia</taxon>
        <taxon>Autobranchia</taxon>
        <taxon>Heteroconchia</taxon>
        <taxon>Euheterodonta</taxon>
        <taxon>Imparidentia</taxon>
        <taxon>Neoheterodontei</taxon>
        <taxon>Myida</taxon>
        <taxon>Dreissenoidea</taxon>
        <taxon>Dreissenidae</taxon>
        <taxon>Dreissena</taxon>
    </lineage>
</organism>
<gene>
    <name evidence="3" type="ORF">DPMN_038884</name>
</gene>
<reference evidence="3" key="1">
    <citation type="journal article" date="2019" name="bioRxiv">
        <title>The Genome of the Zebra Mussel, Dreissena polymorpha: A Resource for Invasive Species Research.</title>
        <authorList>
            <person name="McCartney M.A."/>
            <person name="Auch B."/>
            <person name="Kono T."/>
            <person name="Mallez S."/>
            <person name="Zhang Y."/>
            <person name="Obille A."/>
            <person name="Becker A."/>
            <person name="Abrahante J.E."/>
            <person name="Garbe J."/>
            <person name="Badalamenti J.P."/>
            <person name="Herman A."/>
            <person name="Mangelson H."/>
            <person name="Liachko I."/>
            <person name="Sullivan S."/>
            <person name="Sone E.D."/>
            <person name="Koren S."/>
            <person name="Silverstein K.A.T."/>
            <person name="Beckman K.B."/>
            <person name="Gohl D.M."/>
        </authorList>
    </citation>
    <scope>NUCLEOTIDE SEQUENCE</scope>
    <source>
        <strain evidence="3">Duluth1</strain>
        <tissue evidence="3">Whole animal</tissue>
    </source>
</reference>
<comment type="caution">
    <text evidence="3">The sequence shown here is derived from an EMBL/GenBank/DDBJ whole genome shotgun (WGS) entry which is preliminary data.</text>
</comment>
<keyword evidence="2" id="KW-0812">Transmembrane</keyword>
<dbReference type="Proteomes" id="UP000828390">
    <property type="component" value="Unassembled WGS sequence"/>
</dbReference>
<proteinExistence type="predicted"/>
<keyword evidence="2" id="KW-0472">Membrane</keyword>
<protein>
    <submittedName>
        <fullName evidence="3">Uncharacterized protein</fullName>
    </submittedName>
</protein>
<keyword evidence="4" id="KW-1185">Reference proteome</keyword>
<feature type="region of interest" description="Disordered" evidence="1">
    <location>
        <begin position="121"/>
        <end position="143"/>
    </location>
</feature>
<feature type="region of interest" description="Disordered" evidence="1">
    <location>
        <begin position="1"/>
        <end position="36"/>
    </location>
</feature>
<keyword evidence="2" id="KW-1133">Transmembrane helix</keyword>
<evidence type="ECO:0000313" key="3">
    <source>
        <dbReference type="EMBL" id="KAH3875614.1"/>
    </source>
</evidence>